<name>A0A8A1LJ45_AJEC8</name>
<organism evidence="1 2">
    <name type="scientific">Ajellomyces capsulatus (strain H88)</name>
    <name type="common">Darling's disease fungus</name>
    <name type="synonym">Histoplasma capsulatum</name>
    <dbReference type="NCBI Taxonomy" id="544711"/>
    <lineage>
        <taxon>Eukaryota</taxon>
        <taxon>Fungi</taxon>
        <taxon>Dikarya</taxon>
        <taxon>Ascomycota</taxon>
        <taxon>Pezizomycotina</taxon>
        <taxon>Eurotiomycetes</taxon>
        <taxon>Eurotiomycetidae</taxon>
        <taxon>Onygenales</taxon>
        <taxon>Ajellomycetaceae</taxon>
        <taxon>Histoplasma</taxon>
    </lineage>
</organism>
<dbReference type="AlphaFoldDB" id="A0A8A1LJ45"/>
<reference evidence="1" key="1">
    <citation type="submission" date="2021-01" db="EMBL/GenBank/DDBJ databases">
        <title>Chromosome-level genome assembly of a human fungal pathogen reveals clustering of transcriptionally co-regulated genes.</title>
        <authorList>
            <person name="Voorhies M."/>
            <person name="Cohen S."/>
            <person name="Shea T.P."/>
            <person name="Petrus S."/>
            <person name="Munoz J.F."/>
            <person name="Poplawski S."/>
            <person name="Goldman W.E."/>
            <person name="Michael T."/>
            <person name="Cuomo C.A."/>
            <person name="Sil A."/>
            <person name="Beyhan S."/>
        </authorList>
    </citation>
    <scope>NUCLEOTIDE SEQUENCE</scope>
    <source>
        <strain evidence="1">H88</strain>
    </source>
</reference>
<proteinExistence type="predicted"/>
<accession>A0A8A1LJ45</accession>
<protein>
    <submittedName>
        <fullName evidence="1">Uncharacterized protein</fullName>
    </submittedName>
</protein>
<dbReference type="EMBL" id="CP069104">
    <property type="protein sequence ID" value="QSS52975.1"/>
    <property type="molecule type" value="Genomic_DNA"/>
</dbReference>
<sequence>MRQNCEDCMKELLELYQHLTQPSLERAQFFKSENENTLDQFLLPPSITAPNLNKIDQDLREIFEKK</sequence>
<dbReference type="Proteomes" id="UP000663419">
    <property type="component" value="Chromosome 3"/>
</dbReference>
<evidence type="ECO:0000313" key="2">
    <source>
        <dbReference type="Proteomes" id="UP000663419"/>
    </source>
</evidence>
<evidence type="ECO:0000313" key="1">
    <source>
        <dbReference type="EMBL" id="QSS52975.1"/>
    </source>
</evidence>
<gene>
    <name evidence="1" type="ORF">I7I53_00079</name>
</gene>
<dbReference type="VEuPathDB" id="FungiDB:I7I53_00079"/>